<proteinExistence type="predicted"/>
<comment type="caution">
    <text evidence="2">The sequence shown here is derived from an EMBL/GenBank/DDBJ whole genome shotgun (WGS) entry which is preliminary data.</text>
</comment>
<evidence type="ECO:0000313" key="3">
    <source>
        <dbReference type="Proteomes" id="UP001597139"/>
    </source>
</evidence>
<accession>A0ABD6BM67</accession>
<gene>
    <name evidence="2" type="ORF">ACFSAU_01420</name>
</gene>
<protein>
    <submittedName>
        <fullName evidence="2">Uncharacterized protein</fullName>
    </submittedName>
</protein>
<keyword evidence="1" id="KW-1133">Transmembrane helix</keyword>
<dbReference type="AlphaFoldDB" id="A0ABD6BM67"/>
<evidence type="ECO:0000313" key="2">
    <source>
        <dbReference type="EMBL" id="MFD1566142.1"/>
    </source>
</evidence>
<keyword evidence="3" id="KW-1185">Reference proteome</keyword>
<reference evidence="2 3" key="1">
    <citation type="journal article" date="2019" name="Int. J. Syst. Evol. Microbiol.">
        <title>The Global Catalogue of Microorganisms (GCM) 10K type strain sequencing project: providing services to taxonomists for standard genome sequencing and annotation.</title>
        <authorList>
            <consortium name="The Broad Institute Genomics Platform"/>
            <consortium name="The Broad Institute Genome Sequencing Center for Infectious Disease"/>
            <person name="Wu L."/>
            <person name="Ma J."/>
        </authorList>
    </citation>
    <scope>NUCLEOTIDE SEQUENCE [LARGE SCALE GENOMIC DNA]</scope>
    <source>
        <strain evidence="2 3">CGMCC 1.12859</strain>
    </source>
</reference>
<keyword evidence="1" id="KW-0812">Transmembrane</keyword>
<dbReference type="EMBL" id="JBHUCZ010000001">
    <property type="protein sequence ID" value="MFD1566142.1"/>
    <property type="molecule type" value="Genomic_DNA"/>
</dbReference>
<dbReference type="Proteomes" id="UP001597139">
    <property type="component" value="Unassembled WGS sequence"/>
</dbReference>
<dbReference type="RefSeq" id="WP_267645414.1">
    <property type="nucleotide sequence ID" value="NZ_JANHGR010000001.1"/>
</dbReference>
<feature type="transmembrane region" description="Helical" evidence="1">
    <location>
        <begin position="21"/>
        <end position="41"/>
    </location>
</feature>
<evidence type="ECO:0000256" key="1">
    <source>
        <dbReference type="SAM" id="Phobius"/>
    </source>
</evidence>
<organism evidence="2 3">
    <name type="scientific">Halolamina litorea</name>
    <dbReference type="NCBI Taxonomy" id="1515593"/>
    <lineage>
        <taxon>Archaea</taxon>
        <taxon>Methanobacteriati</taxon>
        <taxon>Methanobacteriota</taxon>
        <taxon>Stenosarchaea group</taxon>
        <taxon>Halobacteria</taxon>
        <taxon>Halobacteriales</taxon>
        <taxon>Haloferacaceae</taxon>
    </lineage>
</organism>
<keyword evidence="1" id="KW-0472">Membrane</keyword>
<name>A0ABD6BM67_9EURY</name>
<sequence length="271" mass="29775">MSRLTDAMRARFGEDIFARMAIAAVLTALIMGSVGIVDPFYEPPGPDTVDADGAPEEVALSALHATGTNDYRMDWIVPCDQNVTRRDGGCVFLRYTVERSDREYAVANGEGYFGSGPDIYADAVSATLHDYPPDTKDNESRALNLWADADRLDRGGLATTLRSDAVETTVTETNGTIRLRTENDSVASRLLGSGTNASTPPDSFDGNVTVAVDAESGWLRAVTVRYTVDGEADWERYRYDRWNDVRVDRPAGTSRPLLGWLYDAVNVEYRP</sequence>